<feature type="signal peptide" evidence="1">
    <location>
        <begin position="1"/>
        <end position="18"/>
    </location>
</feature>
<evidence type="ECO:0000313" key="3">
    <source>
        <dbReference type="Proteomes" id="UP000199286"/>
    </source>
</evidence>
<feature type="chain" id="PRO_5011627530" description="HdeA/HdeB family protein" evidence="1">
    <location>
        <begin position="19"/>
        <end position="92"/>
    </location>
</feature>
<evidence type="ECO:0008006" key="4">
    <source>
        <dbReference type="Google" id="ProtNLM"/>
    </source>
</evidence>
<dbReference type="RefSeq" id="WP_089883137.1">
    <property type="nucleotide sequence ID" value="NZ_FNPF01000007.1"/>
</dbReference>
<reference evidence="2 3" key="1">
    <citation type="submission" date="2016-10" db="EMBL/GenBank/DDBJ databases">
        <authorList>
            <person name="de Groot N.N."/>
        </authorList>
    </citation>
    <scope>NUCLEOTIDE SEQUENCE [LARGE SCALE GENOMIC DNA]</scope>
    <source>
        <strain evidence="2 3">DSM 26880</strain>
    </source>
</reference>
<evidence type="ECO:0000313" key="2">
    <source>
        <dbReference type="EMBL" id="SDY40550.1"/>
    </source>
</evidence>
<proteinExistence type="predicted"/>
<accession>A0A1H3JKN6</accession>
<dbReference type="Proteomes" id="UP000199286">
    <property type="component" value="Unassembled WGS sequence"/>
</dbReference>
<dbReference type="EMBL" id="FNPF01000007">
    <property type="protein sequence ID" value="SDY40550.1"/>
    <property type="molecule type" value="Genomic_DNA"/>
</dbReference>
<keyword evidence="3" id="KW-1185">Reference proteome</keyword>
<dbReference type="AlphaFoldDB" id="A0A1H3JKN6"/>
<keyword evidence="1" id="KW-0732">Signal</keyword>
<name>A0A1H3JKN6_9RHOB</name>
<evidence type="ECO:0000256" key="1">
    <source>
        <dbReference type="SAM" id="SignalP"/>
    </source>
</evidence>
<dbReference type="STRING" id="321339.SAMN05444340_107104"/>
<protein>
    <recommendedName>
        <fullName evidence="4">HdeA/HdeB family protein</fullName>
    </recommendedName>
</protein>
<dbReference type="OrthoDB" id="7875126at2"/>
<organism evidence="2 3">
    <name type="scientific">Citreimonas salinaria</name>
    <dbReference type="NCBI Taxonomy" id="321339"/>
    <lineage>
        <taxon>Bacteria</taxon>
        <taxon>Pseudomonadati</taxon>
        <taxon>Pseudomonadota</taxon>
        <taxon>Alphaproteobacteria</taxon>
        <taxon>Rhodobacterales</taxon>
        <taxon>Roseobacteraceae</taxon>
        <taxon>Citreimonas</taxon>
    </lineage>
</organism>
<gene>
    <name evidence="2" type="ORF">SAMN05444340_107104</name>
</gene>
<sequence>MPRLALVFGLLLPCAAAAQQYDPQECADQARVVMIGVTARADGASRDQTAAALGARLPGDVAAMLANWIVTLPPELLTEQVAEAWRAQCEAL</sequence>